<dbReference type="GeneID" id="111086465"/>
<dbReference type="InterPro" id="IPR021419">
    <property type="entry name" value="Mediator_Med25_VWA"/>
</dbReference>
<comment type="similarity">
    <text evidence="1">Belongs to the Mediator complex subunit 25 family.</text>
</comment>
<evidence type="ECO:0000259" key="3">
    <source>
        <dbReference type="Pfam" id="PF11265"/>
    </source>
</evidence>
<proteinExistence type="inferred from homology"/>
<accession>A0ABM1SNA9</accession>
<dbReference type="Pfam" id="PF11265">
    <property type="entry name" value="Med25_VWA"/>
    <property type="match status" value="1"/>
</dbReference>
<feature type="domain" description="Mediator of RNA polymerase II transcription subunit 25 von Willebrand factor type A" evidence="3">
    <location>
        <begin position="8"/>
        <end position="96"/>
    </location>
</feature>
<evidence type="ECO:0000313" key="4">
    <source>
        <dbReference type="Proteomes" id="UP000694941"/>
    </source>
</evidence>
<dbReference type="PANTHER" id="PTHR12433:SF11">
    <property type="entry name" value="MEDIATOR OF RNA POLYMERASE II TRANSCRIPTION SUBUNIT 25"/>
    <property type="match status" value="1"/>
</dbReference>
<dbReference type="Proteomes" id="UP000694941">
    <property type="component" value="Unplaced"/>
</dbReference>
<keyword evidence="4" id="KW-1185">Reference proteome</keyword>
<sequence length="97" mass="10528">MVVADQGNWVADVVVVIEGTANISPYIESLKNNYIVPTLEHFNGGPSDDRDCGCDYNSTLYTLVVFMAADCAPEPSTTCFSPTPSTSKFISWLDKVS</sequence>
<name>A0ABM1SNA9_LIMPO</name>
<dbReference type="PANTHER" id="PTHR12433">
    <property type="entry name" value="MEDIATOR OF RNA POLYMERASE II TRANSCRIPTION SUBUNIT 25"/>
    <property type="match status" value="1"/>
</dbReference>
<reference evidence="5" key="1">
    <citation type="submission" date="2025-08" db="UniProtKB">
        <authorList>
            <consortium name="RefSeq"/>
        </authorList>
    </citation>
    <scope>IDENTIFICATION</scope>
    <source>
        <tissue evidence="5">Muscle</tissue>
    </source>
</reference>
<evidence type="ECO:0000256" key="2">
    <source>
        <dbReference type="ARBA" id="ARBA00019694"/>
    </source>
</evidence>
<dbReference type="RefSeq" id="XP_022245115.1">
    <property type="nucleotide sequence ID" value="XM_022389407.1"/>
</dbReference>
<evidence type="ECO:0000256" key="1">
    <source>
        <dbReference type="ARBA" id="ARBA00009102"/>
    </source>
</evidence>
<protein>
    <recommendedName>
        <fullName evidence="2">Mediator of RNA polymerase II transcription subunit 25</fullName>
    </recommendedName>
</protein>
<organism evidence="4 5">
    <name type="scientific">Limulus polyphemus</name>
    <name type="common">Atlantic horseshoe crab</name>
    <dbReference type="NCBI Taxonomy" id="6850"/>
    <lineage>
        <taxon>Eukaryota</taxon>
        <taxon>Metazoa</taxon>
        <taxon>Ecdysozoa</taxon>
        <taxon>Arthropoda</taxon>
        <taxon>Chelicerata</taxon>
        <taxon>Merostomata</taxon>
        <taxon>Xiphosura</taxon>
        <taxon>Limulidae</taxon>
        <taxon>Limulus</taxon>
    </lineage>
</organism>
<gene>
    <name evidence="5" type="primary">LOC111086465</name>
</gene>
<evidence type="ECO:0000313" key="5">
    <source>
        <dbReference type="RefSeq" id="XP_022245115.1"/>
    </source>
</evidence>